<reference evidence="1 2" key="1">
    <citation type="submission" date="2018-02" db="EMBL/GenBank/DDBJ databases">
        <title>Genomic Encyclopedia of Archaeal and Bacterial Type Strains, Phase II (KMG-II): from individual species to whole genera.</title>
        <authorList>
            <person name="Goeker M."/>
        </authorList>
    </citation>
    <scope>NUCLEOTIDE SEQUENCE [LARGE SCALE GENOMIC DNA]</scope>
    <source>
        <strain evidence="1 2">DSM 29526</strain>
    </source>
</reference>
<name>A0A2S6I9K2_9BACT</name>
<dbReference type="Proteomes" id="UP000237662">
    <property type="component" value="Unassembled WGS sequence"/>
</dbReference>
<protein>
    <submittedName>
        <fullName evidence="1">Uncharacterized protein</fullName>
    </submittedName>
</protein>
<evidence type="ECO:0000313" key="2">
    <source>
        <dbReference type="Proteomes" id="UP000237662"/>
    </source>
</evidence>
<proteinExistence type="predicted"/>
<accession>A0A2S6I9K2</accession>
<evidence type="ECO:0000313" key="1">
    <source>
        <dbReference type="EMBL" id="PPK88168.1"/>
    </source>
</evidence>
<organism evidence="1 2">
    <name type="scientific">Neolewinella xylanilytica</name>
    <dbReference type="NCBI Taxonomy" id="1514080"/>
    <lineage>
        <taxon>Bacteria</taxon>
        <taxon>Pseudomonadati</taxon>
        <taxon>Bacteroidota</taxon>
        <taxon>Saprospiria</taxon>
        <taxon>Saprospirales</taxon>
        <taxon>Lewinellaceae</taxon>
        <taxon>Neolewinella</taxon>
    </lineage>
</organism>
<dbReference type="AlphaFoldDB" id="A0A2S6I9K2"/>
<sequence>MFTSPTLFPPDSATPLRFSILLLVSCLLLTGCPSGTRITDRVPPANLPVDAAKLQEIPDLVVSPDCDVELPRESLVLVTWAKVQERGTAYRIDLTPYKQGFEQDLFYTLLPGEKKAFQFTAEQGRAANLTSSLADVRVRDFTTENRSGGNRLALAGLVPGMTYYLRVSTFSPTDDSWLPGQTIRFDAPVCPFDSPDR</sequence>
<dbReference type="EMBL" id="PTJC01000005">
    <property type="protein sequence ID" value="PPK88168.1"/>
    <property type="molecule type" value="Genomic_DNA"/>
</dbReference>
<keyword evidence="2" id="KW-1185">Reference proteome</keyword>
<gene>
    <name evidence="1" type="ORF">CLV84_1133</name>
</gene>
<comment type="caution">
    <text evidence="1">The sequence shown here is derived from an EMBL/GenBank/DDBJ whole genome shotgun (WGS) entry which is preliminary data.</text>
</comment>